<dbReference type="CDD" id="cd02440">
    <property type="entry name" value="AdoMet_MTases"/>
    <property type="match status" value="1"/>
</dbReference>
<protein>
    <submittedName>
        <fullName evidence="2">Methyltransferase domain-containing protein</fullName>
    </submittedName>
</protein>
<feature type="domain" description="Methyltransferase type 11" evidence="1">
    <location>
        <begin position="147"/>
        <end position="194"/>
    </location>
</feature>
<keyword evidence="2" id="KW-0808">Transferase</keyword>
<dbReference type="Proteomes" id="UP000199344">
    <property type="component" value="Unassembled WGS sequence"/>
</dbReference>
<dbReference type="InterPro" id="IPR013216">
    <property type="entry name" value="Methyltransf_11"/>
</dbReference>
<proteinExistence type="predicted"/>
<dbReference type="InterPro" id="IPR029063">
    <property type="entry name" value="SAM-dependent_MTases_sf"/>
</dbReference>
<evidence type="ECO:0000259" key="1">
    <source>
        <dbReference type="Pfam" id="PF08241"/>
    </source>
</evidence>
<dbReference type="SUPFAM" id="SSF53335">
    <property type="entry name" value="S-adenosyl-L-methionine-dependent methyltransferases"/>
    <property type="match status" value="1"/>
</dbReference>
<keyword evidence="2" id="KW-0489">Methyltransferase</keyword>
<dbReference type="GO" id="GO:0032259">
    <property type="term" value="P:methylation"/>
    <property type="evidence" value="ECO:0007669"/>
    <property type="project" value="UniProtKB-KW"/>
</dbReference>
<sequence length="314" mass="34736">MLMTVDECFPLLRCPRSGSELQRDGDGAIRCAEGHHYNSVGGKPVLVDFSDSVLVRDEVMASQADSQIHRSEYRGLTAGVKRLLSPQKQATVQNVARLVADLEAMGRPVRLLVIGGGSVGQGMQPLYDHPDIRIAGFDIYDTPNVQFIADGHHLPLADDSIDAVVIQAVLEHVLQPGEVVSEIWRVLKPGGLVYAETPFMQQVHEGPYDFTRFTESGHRYLFRRFDCVASGASGGPGMQFMWSVDYLARSLFRSRRAGKLAKLAFFWTQYLDRFIPDDYAQDGASGVFFYGRKSAETLTPHGIIAHYQGAQKTG</sequence>
<accession>A0A1G7BBC9</accession>
<evidence type="ECO:0000313" key="2">
    <source>
        <dbReference type="EMBL" id="SDE24272.1"/>
    </source>
</evidence>
<dbReference type="Pfam" id="PF08241">
    <property type="entry name" value="Methyltransf_11"/>
    <property type="match status" value="1"/>
</dbReference>
<gene>
    <name evidence="2" type="ORF">SAMN05421538_10538</name>
</gene>
<dbReference type="AlphaFoldDB" id="A0A1G7BBC9"/>
<evidence type="ECO:0000313" key="3">
    <source>
        <dbReference type="Proteomes" id="UP000199344"/>
    </source>
</evidence>
<dbReference type="Gene3D" id="3.40.50.150">
    <property type="entry name" value="Vaccinia Virus protein VP39"/>
    <property type="match status" value="1"/>
</dbReference>
<dbReference type="OrthoDB" id="161159at2"/>
<keyword evidence="3" id="KW-1185">Reference proteome</keyword>
<dbReference type="GO" id="GO:0008757">
    <property type="term" value="F:S-adenosylmethionine-dependent methyltransferase activity"/>
    <property type="evidence" value="ECO:0007669"/>
    <property type="project" value="InterPro"/>
</dbReference>
<dbReference type="STRING" id="591205.SAMN05421538_10538"/>
<dbReference type="RefSeq" id="WP_090523227.1">
    <property type="nucleotide sequence ID" value="NZ_FNAH01000005.1"/>
</dbReference>
<name>A0A1G7BBC9_9RHOB</name>
<dbReference type="EMBL" id="FNAH01000005">
    <property type="protein sequence ID" value="SDE24272.1"/>
    <property type="molecule type" value="Genomic_DNA"/>
</dbReference>
<organism evidence="2 3">
    <name type="scientific">Paracoccus isoporae</name>
    <dbReference type="NCBI Taxonomy" id="591205"/>
    <lineage>
        <taxon>Bacteria</taxon>
        <taxon>Pseudomonadati</taxon>
        <taxon>Pseudomonadota</taxon>
        <taxon>Alphaproteobacteria</taxon>
        <taxon>Rhodobacterales</taxon>
        <taxon>Paracoccaceae</taxon>
        <taxon>Paracoccus</taxon>
    </lineage>
</organism>
<reference evidence="2 3" key="1">
    <citation type="submission" date="2016-10" db="EMBL/GenBank/DDBJ databases">
        <authorList>
            <person name="de Groot N.N."/>
        </authorList>
    </citation>
    <scope>NUCLEOTIDE SEQUENCE [LARGE SCALE GENOMIC DNA]</scope>
    <source>
        <strain evidence="2 3">DSM 22220</strain>
    </source>
</reference>